<keyword evidence="2" id="KW-0175">Coiled coil</keyword>
<dbReference type="KEGG" id="tnl:113495904"/>
<organism evidence="5 6">
    <name type="scientific">Trichoplusia ni</name>
    <name type="common">Cabbage looper</name>
    <dbReference type="NCBI Taxonomy" id="7111"/>
    <lineage>
        <taxon>Eukaryota</taxon>
        <taxon>Metazoa</taxon>
        <taxon>Ecdysozoa</taxon>
        <taxon>Arthropoda</taxon>
        <taxon>Hexapoda</taxon>
        <taxon>Insecta</taxon>
        <taxon>Pterygota</taxon>
        <taxon>Neoptera</taxon>
        <taxon>Endopterygota</taxon>
        <taxon>Lepidoptera</taxon>
        <taxon>Glossata</taxon>
        <taxon>Ditrysia</taxon>
        <taxon>Noctuoidea</taxon>
        <taxon>Noctuidae</taxon>
        <taxon>Plusiinae</taxon>
        <taxon>Trichoplusia</taxon>
    </lineage>
</organism>
<sequence>KCFHHLLPLYSVFNDVYLLSRSPRGRVVPEGVYNNAHFMHAATSHVGDIVQVLTQSGSLWEGVFKTFSAQFEVVLEVAHRVDQEGVVAVDSVVEKLIFKPQDVVSIRAKDSDLEYATHDVFQTDSAISSKFNGNGRTGEERYLEPWDGCDVEVGESPQLNGDALLEELELDHRANGWDANDMFRKNEEVYGVHSTYDHSLAGYTLPLQRKDTQDYRDAEAKAEEIAAEIENAASSKARIELENGDEEERFAAVVRPQDGASSAGKYVIPNKRKNMQTGKLVKPGASNNGGSPPCVVRGGAGGAGAALAAKDKEHRAPRPHLAPLPAMPPPPERRQDDAPLGVMGAGSAGSKSYAAQAAQAAYHVPPFPPHQQHAPATSVNKVNGEPRAPPHPRQGFPPHHHHNPPPSGEALGRPPRHAPPEPRRVEDVQDLRKFSQDFKLVSAGGVPPSPQPQPPQQQQQPQPQPSQPPPAPSPPEVSANACAADAHAKRPPKQHTPPVLHKQAPAAPKGESPGAAEERSLPSASPPSSSSPGVERVAAIKKSTLNPNAKEFNPAAKPFTPRSPSTPNPSRPHTPGTPSGVGVGVGVGVGGVGVNLGGVSVMGPGVSYVPAPHPPPPMQCYPQVAAVPYAMMAAAAAAAQQPPAYLPHPHPAMEMGCECRQYAPPIFMVPDKRERADALAYGAAMGGGAGVAGVAGGAGQPPMQSQQQRNFRKGSGMQVAAATGQPLLAPAPMQQFVPYPHPHPAPHPAQPALQYQHMVRMYHGGGVGAVGAVGAVSGVGGVGAGVGSGEVGGATPVGYAPPPAPSPAAASPALYPPPSPAHTPHPHPHHPHHHYQQPPFQTYHQVLCPLMGPGGSGGHHHHHHHLAYLNHAPPTASPPQPHPHSLQGVLLPGSGAATPAAAPHP</sequence>
<dbReference type="PANTHER" id="PTHR12854">
    <property type="entry name" value="ATAXIN 2-RELATED"/>
    <property type="match status" value="1"/>
</dbReference>
<feature type="region of interest" description="Disordered" evidence="3">
    <location>
        <begin position="869"/>
        <end position="905"/>
    </location>
</feature>
<feature type="compositionally biased region" description="Basic residues" evidence="3">
    <location>
        <begin position="824"/>
        <end position="835"/>
    </location>
</feature>
<proteinExistence type="inferred from homology"/>
<dbReference type="RefSeq" id="XP_026730705.1">
    <property type="nucleotide sequence ID" value="XM_026874904.1"/>
</dbReference>
<feature type="domain" description="LsmAD" evidence="4">
    <location>
        <begin position="190"/>
        <end position="256"/>
    </location>
</feature>
<evidence type="ECO:0000256" key="1">
    <source>
        <dbReference type="ARBA" id="ARBA00007503"/>
    </source>
</evidence>
<evidence type="ECO:0000313" key="5">
    <source>
        <dbReference type="Proteomes" id="UP000322000"/>
    </source>
</evidence>
<dbReference type="AlphaFoldDB" id="A0A7E5VQT9"/>
<dbReference type="InterPro" id="IPR009604">
    <property type="entry name" value="LsmAD_domain"/>
</dbReference>
<feature type="compositionally biased region" description="Pro residues" evidence="3">
    <location>
        <begin position="462"/>
        <end position="475"/>
    </location>
</feature>
<evidence type="ECO:0000256" key="3">
    <source>
        <dbReference type="SAM" id="MobiDB-lite"/>
    </source>
</evidence>
<protein>
    <submittedName>
        <fullName evidence="6">Ataxin-2-like protein</fullName>
    </submittedName>
</protein>
<reference evidence="6" key="1">
    <citation type="submission" date="2025-08" db="UniProtKB">
        <authorList>
            <consortium name="RefSeq"/>
        </authorList>
    </citation>
    <scope>IDENTIFICATION</scope>
</reference>
<evidence type="ECO:0000313" key="6">
    <source>
        <dbReference type="RefSeq" id="XP_026730705.1"/>
    </source>
</evidence>
<feature type="coiled-coil region" evidence="2">
    <location>
        <begin position="215"/>
        <end position="242"/>
    </location>
</feature>
<dbReference type="GO" id="GO:0010494">
    <property type="term" value="C:cytoplasmic stress granule"/>
    <property type="evidence" value="ECO:0007669"/>
    <property type="project" value="TreeGrafter"/>
</dbReference>
<feature type="compositionally biased region" description="Pro residues" evidence="3">
    <location>
        <begin position="320"/>
        <end position="330"/>
    </location>
</feature>
<dbReference type="FunCoup" id="A0A7E5VQT9">
    <property type="interactions" value="1540"/>
</dbReference>
<feature type="region of interest" description="Disordered" evidence="3">
    <location>
        <begin position="802"/>
        <end position="837"/>
    </location>
</feature>
<evidence type="ECO:0000256" key="2">
    <source>
        <dbReference type="SAM" id="Coils"/>
    </source>
</evidence>
<feature type="non-terminal residue" evidence="6">
    <location>
        <position position="1"/>
    </location>
</feature>
<feature type="region of interest" description="Disordered" evidence="3">
    <location>
        <begin position="365"/>
        <end position="583"/>
    </location>
</feature>
<accession>A0A7E5VQT9</accession>
<comment type="similarity">
    <text evidence="1">Belongs to the ataxin-2 family.</text>
</comment>
<dbReference type="GeneID" id="113495904"/>
<dbReference type="Pfam" id="PF14438">
    <property type="entry name" value="SM-ATX"/>
    <property type="match status" value="1"/>
</dbReference>
<dbReference type="GO" id="GO:0034063">
    <property type="term" value="P:stress granule assembly"/>
    <property type="evidence" value="ECO:0007669"/>
    <property type="project" value="TreeGrafter"/>
</dbReference>
<dbReference type="InParanoid" id="A0A7E5VQT9"/>
<keyword evidence="5" id="KW-1185">Reference proteome</keyword>
<dbReference type="Proteomes" id="UP000322000">
    <property type="component" value="Chromosome 7"/>
</dbReference>
<dbReference type="SMART" id="SM01272">
    <property type="entry name" value="LsmAD"/>
    <property type="match status" value="1"/>
</dbReference>
<dbReference type="Pfam" id="PF07145">
    <property type="entry name" value="PAM2"/>
    <property type="match status" value="1"/>
</dbReference>
<feature type="compositionally biased region" description="Pro residues" evidence="3">
    <location>
        <begin position="814"/>
        <end position="823"/>
    </location>
</feature>
<gene>
    <name evidence="6" type="primary">LOC113495904</name>
</gene>
<dbReference type="OrthoDB" id="2275718at2759"/>
<feature type="compositionally biased region" description="Low complexity" evidence="3">
    <location>
        <begin position="896"/>
        <end position="905"/>
    </location>
</feature>
<evidence type="ECO:0000259" key="4">
    <source>
        <dbReference type="SMART" id="SM01272"/>
    </source>
</evidence>
<dbReference type="Pfam" id="PF06741">
    <property type="entry name" value="LsmAD"/>
    <property type="match status" value="1"/>
</dbReference>
<dbReference type="PANTHER" id="PTHR12854:SF7">
    <property type="entry name" value="ATAXIN-2 HOMOLOG"/>
    <property type="match status" value="1"/>
</dbReference>
<feature type="compositionally biased region" description="Basic and acidic residues" evidence="3">
    <location>
        <begin position="418"/>
        <end position="436"/>
    </location>
</feature>
<dbReference type="InterPro" id="IPR009818">
    <property type="entry name" value="PAM2_motif"/>
</dbReference>
<dbReference type="InterPro" id="IPR045117">
    <property type="entry name" value="ATXN2-like"/>
</dbReference>
<feature type="compositionally biased region" description="Low complexity" evidence="3">
    <location>
        <begin position="521"/>
        <end position="532"/>
    </location>
</feature>
<name>A0A7E5VQT9_TRINI</name>
<dbReference type="InterPro" id="IPR025852">
    <property type="entry name" value="SM_dom_ATX"/>
</dbReference>
<dbReference type="GO" id="GO:0003729">
    <property type="term" value="F:mRNA binding"/>
    <property type="evidence" value="ECO:0007669"/>
    <property type="project" value="TreeGrafter"/>
</dbReference>
<feature type="region of interest" description="Disordered" evidence="3">
    <location>
        <begin position="272"/>
        <end position="348"/>
    </location>
</feature>